<comment type="similarity">
    <text evidence="2">Belongs to the centrin family.</text>
</comment>
<evidence type="ECO:0000256" key="3">
    <source>
        <dbReference type="ARBA" id="ARBA00020786"/>
    </source>
</evidence>
<feature type="domain" description="EF-hand" evidence="11">
    <location>
        <begin position="117"/>
        <end position="152"/>
    </location>
</feature>
<name>A0A8S1K0A7_PARPR</name>
<keyword evidence="5" id="KW-0479">Metal-binding</keyword>
<dbReference type="Proteomes" id="UP000688137">
    <property type="component" value="Unassembled WGS sequence"/>
</dbReference>
<evidence type="ECO:0000256" key="1">
    <source>
        <dbReference type="ARBA" id="ARBA00004245"/>
    </source>
</evidence>
<evidence type="ECO:0000256" key="6">
    <source>
        <dbReference type="ARBA" id="ARBA00022737"/>
    </source>
</evidence>
<evidence type="ECO:0000256" key="10">
    <source>
        <dbReference type="ARBA" id="ARBA00025692"/>
    </source>
</evidence>
<dbReference type="PROSITE" id="PS50222">
    <property type="entry name" value="EF_HAND_2"/>
    <property type="match status" value="4"/>
</dbReference>
<accession>A0A8S1K0A7</accession>
<dbReference type="AlphaFoldDB" id="A0A8S1K0A7"/>
<keyword evidence="7" id="KW-0106">Calcium</keyword>
<gene>
    <name evidence="12" type="ORF">PPRIM_AZ9-3.1.T0100353</name>
</gene>
<dbReference type="SMART" id="SM00054">
    <property type="entry name" value="EFh"/>
    <property type="match status" value="4"/>
</dbReference>
<organism evidence="12 13">
    <name type="scientific">Paramecium primaurelia</name>
    <dbReference type="NCBI Taxonomy" id="5886"/>
    <lineage>
        <taxon>Eukaryota</taxon>
        <taxon>Sar</taxon>
        <taxon>Alveolata</taxon>
        <taxon>Ciliophora</taxon>
        <taxon>Intramacronucleata</taxon>
        <taxon>Oligohymenophorea</taxon>
        <taxon>Peniculida</taxon>
        <taxon>Parameciidae</taxon>
        <taxon>Paramecium</taxon>
    </lineage>
</organism>
<dbReference type="GO" id="GO:0016460">
    <property type="term" value="C:myosin II complex"/>
    <property type="evidence" value="ECO:0007669"/>
    <property type="project" value="TreeGrafter"/>
</dbReference>
<evidence type="ECO:0000259" key="11">
    <source>
        <dbReference type="PROSITE" id="PS50222"/>
    </source>
</evidence>
<dbReference type="PANTHER" id="PTHR23048">
    <property type="entry name" value="MYOSIN LIGHT CHAIN 1, 3"/>
    <property type="match status" value="1"/>
</dbReference>
<evidence type="ECO:0000256" key="5">
    <source>
        <dbReference type="ARBA" id="ARBA00022723"/>
    </source>
</evidence>
<feature type="domain" description="EF-hand" evidence="11">
    <location>
        <begin position="8"/>
        <end position="43"/>
    </location>
</feature>
<keyword evidence="9" id="KW-0206">Cytoskeleton</keyword>
<keyword evidence="4" id="KW-0963">Cytoplasm</keyword>
<comment type="subcellular location">
    <subcellularLocation>
        <location evidence="1">Cytoplasm</location>
        <location evidence="1">Cytoskeleton</location>
    </subcellularLocation>
</comment>
<reference evidence="12" key="1">
    <citation type="submission" date="2021-01" db="EMBL/GenBank/DDBJ databases">
        <authorList>
            <consortium name="Genoscope - CEA"/>
            <person name="William W."/>
        </authorList>
    </citation>
    <scope>NUCLEOTIDE SEQUENCE</scope>
</reference>
<dbReference type="CDD" id="cd00051">
    <property type="entry name" value="EFh"/>
    <property type="match status" value="2"/>
</dbReference>
<keyword evidence="8" id="KW-0007">Acetylation</keyword>
<dbReference type="FunFam" id="1.10.238.10:FF:000178">
    <property type="entry name" value="Calmodulin-2 A"/>
    <property type="match status" value="1"/>
</dbReference>
<dbReference type="Pfam" id="PF13499">
    <property type="entry name" value="EF-hand_7"/>
    <property type="match status" value="2"/>
</dbReference>
<evidence type="ECO:0000313" key="12">
    <source>
        <dbReference type="EMBL" id="CAD8046440.1"/>
    </source>
</evidence>
<feature type="domain" description="EF-hand" evidence="11">
    <location>
        <begin position="81"/>
        <end position="116"/>
    </location>
</feature>
<dbReference type="OMA" id="GHINYED"/>
<comment type="caution">
    <text evidence="12">The sequence shown here is derived from an EMBL/GenBank/DDBJ whole genome shotgun (WGS) entry which is preliminary data.</text>
</comment>
<feature type="domain" description="EF-hand" evidence="11">
    <location>
        <begin position="44"/>
        <end position="79"/>
    </location>
</feature>
<keyword evidence="6" id="KW-0677">Repeat</keyword>
<dbReference type="GO" id="GO:0005509">
    <property type="term" value="F:calcium ion binding"/>
    <property type="evidence" value="ECO:0007669"/>
    <property type="project" value="InterPro"/>
</dbReference>
<evidence type="ECO:0000256" key="2">
    <source>
        <dbReference type="ARBA" id="ARBA00005253"/>
    </source>
</evidence>
<evidence type="ECO:0000256" key="8">
    <source>
        <dbReference type="ARBA" id="ARBA00022990"/>
    </source>
</evidence>
<dbReference type="EMBL" id="CAJJDM010000007">
    <property type="protein sequence ID" value="CAD8046440.1"/>
    <property type="molecule type" value="Genomic_DNA"/>
</dbReference>
<dbReference type="PANTHER" id="PTHR23048:SF0">
    <property type="entry name" value="CALMODULIN LIKE 3"/>
    <property type="match status" value="1"/>
</dbReference>
<proteinExistence type="inferred from homology"/>
<sequence>MDQQQTEDQIANYKEAFSLFDKDGDNKIKVDDLGLLIRSLNQNPTEAEINEMKNDVDPDSTGMVDFPEFFSLMARKHRDVDPEEELMDAFRLLDKSNKGTINANELRHMVKSMGERLTEEEANQLIKEANPDKDLEIRYEDFVKLITKKYIL</sequence>
<protein>
    <recommendedName>
        <fullName evidence="3">Calmodulin</fullName>
    </recommendedName>
</protein>
<dbReference type="InterPro" id="IPR050230">
    <property type="entry name" value="CALM/Myosin/TropC-like"/>
</dbReference>
<dbReference type="InterPro" id="IPR002048">
    <property type="entry name" value="EF_hand_dom"/>
</dbReference>
<keyword evidence="13" id="KW-1185">Reference proteome</keyword>
<dbReference type="PROSITE" id="PS00018">
    <property type="entry name" value="EF_HAND_1"/>
    <property type="match status" value="1"/>
</dbReference>
<evidence type="ECO:0000313" key="13">
    <source>
        <dbReference type="Proteomes" id="UP000688137"/>
    </source>
</evidence>
<evidence type="ECO:0000256" key="7">
    <source>
        <dbReference type="ARBA" id="ARBA00022837"/>
    </source>
</evidence>
<evidence type="ECO:0000256" key="4">
    <source>
        <dbReference type="ARBA" id="ARBA00022490"/>
    </source>
</evidence>
<evidence type="ECO:0000256" key="9">
    <source>
        <dbReference type="ARBA" id="ARBA00023212"/>
    </source>
</evidence>
<dbReference type="InterPro" id="IPR018247">
    <property type="entry name" value="EF_Hand_1_Ca_BS"/>
</dbReference>
<comment type="function">
    <text evidence="10">Plays a fundamental role in microtubule organizing center structure and function. Component of the infraciliary lattice (ICL) and the ciliary basal bodies.</text>
</comment>